<accession>A0AAD7CLF9</accession>
<dbReference type="AlphaFoldDB" id="A0AAD7CLF9"/>
<keyword evidence="3" id="KW-1185">Reference proteome</keyword>
<sequence length="239" mass="26904">MKSHSAVCLSAARSVYLVSLACSPHLRFRIPYSAFRPKTFRSRCVNEYPTSAPCSAIQQLPASLLFKYSAWLGDIVSMKRSTYTPFTARRMESACTHWRLGNQLDVARTLLGARWRSRVSYLHWFLFRDVWFHARVHSSTRDHDVAPVQNASRMPSSQFLGVSPALSASNKSTPAAYPDETRPPERNEALLGVLVTRQPRRGCVAVPRRGEPGEGGAKRRASWGQVDARRVFEETGPLR</sequence>
<organism evidence="2 3">
    <name type="scientific">Mycena rosella</name>
    <name type="common">Pink bonnet</name>
    <name type="synonym">Agaricus rosellus</name>
    <dbReference type="NCBI Taxonomy" id="1033263"/>
    <lineage>
        <taxon>Eukaryota</taxon>
        <taxon>Fungi</taxon>
        <taxon>Dikarya</taxon>
        <taxon>Basidiomycota</taxon>
        <taxon>Agaricomycotina</taxon>
        <taxon>Agaricomycetes</taxon>
        <taxon>Agaricomycetidae</taxon>
        <taxon>Agaricales</taxon>
        <taxon>Marasmiineae</taxon>
        <taxon>Mycenaceae</taxon>
        <taxon>Mycena</taxon>
    </lineage>
</organism>
<reference evidence="2" key="1">
    <citation type="submission" date="2023-03" db="EMBL/GenBank/DDBJ databases">
        <title>Massive genome expansion in bonnet fungi (Mycena s.s.) driven by repeated elements and novel gene families across ecological guilds.</title>
        <authorList>
            <consortium name="Lawrence Berkeley National Laboratory"/>
            <person name="Harder C.B."/>
            <person name="Miyauchi S."/>
            <person name="Viragh M."/>
            <person name="Kuo A."/>
            <person name="Thoen E."/>
            <person name="Andreopoulos B."/>
            <person name="Lu D."/>
            <person name="Skrede I."/>
            <person name="Drula E."/>
            <person name="Henrissat B."/>
            <person name="Morin E."/>
            <person name="Kohler A."/>
            <person name="Barry K."/>
            <person name="LaButti K."/>
            <person name="Morin E."/>
            <person name="Salamov A."/>
            <person name="Lipzen A."/>
            <person name="Mereny Z."/>
            <person name="Hegedus B."/>
            <person name="Baldrian P."/>
            <person name="Stursova M."/>
            <person name="Weitz H."/>
            <person name="Taylor A."/>
            <person name="Grigoriev I.V."/>
            <person name="Nagy L.G."/>
            <person name="Martin F."/>
            <person name="Kauserud H."/>
        </authorList>
    </citation>
    <scope>NUCLEOTIDE SEQUENCE</scope>
    <source>
        <strain evidence="2">CBHHK067</strain>
    </source>
</reference>
<gene>
    <name evidence="2" type="ORF">B0H17DRAFT_1147508</name>
</gene>
<evidence type="ECO:0000313" key="2">
    <source>
        <dbReference type="EMBL" id="KAJ7651916.1"/>
    </source>
</evidence>
<evidence type="ECO:0000256" key="1">
    <source>
        <dbReference type="SAM" id="MobiDB-lite"/>
    </source>
</evidence>
<evidence type="ECO:0000313" key="3">
    <source>
        <dbReference type="Proteomes" id="UP001221757"/>
    </source>
</evidence>
<dbReference type="Proteomes" id="UP001221757">
    <property type="component" value="Unassembled WGS sequence"/>
</dbReference>
<dbReference type="EMBL" id="JARKIE010000353">
    <property type="protein sequence ID" value="KAJ7651916.1"/>
    <property type="molecule type" value="Genomic_DNA"/>
</dbReference>
<proteinExistence type="predicted"/>
<protein>
    <submittedName>
        <fullName evidence="2">Uncharacterized protein</fullName>
    </submittedName>
</protein>
<feature type="compositionally biased region" description="Polar residues" evidence="1">
    <location>
        <begin position="164"/>
        <end position="173"/>
    </location>
</feature>
<feature type="region of interest" description="Disordered" evidence="1">
    <location>
        <begin position="164"/>
        <end position="184"/>
    </location>
</feature>
<name>A0AAD7CLF9_MYCRO</name>
<feature type="region of interest" description="Disordered" evidence="1">
    <location>
        <begin position="202"/>
        <end position="239"/>
    </location>
</feature>
<comment type="caution">
    <text evidence="2">The sequence shown here is derived from an EMBL/GenBank/DDBJ whole genome shotgun (WGS) entry which is preliminary data.</text>
</comment>